<dbReference type="InterPro" id="IPR039421">
    <property type="entry name" value="Type_1_exporter"/>
</dbReference>
<dbReference type="Proteomes" id="UP000463931">
    <property type="component" value="Chromosome"/>
</dbReference>
<dbReference type="InterPro" id="IPR011527">
    <property type="entry name" value="ABC1_TM_dom"/>
</dbReference>
<evidence type="ECO:0000256" key="3">
    <source>
        <dbReference type="ARBA" id="ARBA00022741"/>
    </source>
</evidence>
<dbReference type="SUPFAM" id="SSF90123">
    <property type="entry name" value="ABC transporter transmembrane region"/>
    <property type="match status" value="1"/>
</dbReference>
<keyword evidence="5" id="KW-1133">Transmembrane helix</keyword>
<accession>A0AAE7BPF4</accession>
<reference evidence="7 8" key="1">
    <citation type="journal article" date="2019" name="Nat. Med.">
        <title>Preventing dysbiosis of the neonatal mouse intestinal microbiome protects against late-onset sepsis.</title>
        <authorList>
            <person name="Singer J.R."/>
            <person name="Blosser E.G."/>
            <person name="Zindl C.L."/>
            <person name="Silberger D.J."/>
            <person name="Conlan S."/>
            <person name="Laufer V.A."/>
            <person name="DiToro D."/>
            <person name="Deming C."/>
            <person name="Kumar R."/>
            <person name="Morrow C.D."/>
            <person name="Segre J.A."/>
            <person name="Gray M.J."/>
            <person name="Randolph D.A."/>
            <person name="Weaver C.T."/>
        </authorList>
    </citation>
    <scope>NUCLEOTIDE SEQUENCE [LARGE SCALE GENOMIC DNA]</scope>
    <source>
        <strain evidence="7 8">V10</strain>
    </source>
</reference>
<dbReference type="SUPFAM" id="SSF52540">
    <property type="entry name" value="P-loop containing nucleoside triphosphate hydrolases"/>
    <property type="match status" value="1"/>
</dbReference>
<dbReference type="PROSITE" id="PS50893">
    <property type="entry name" value="ABC_TRANSPORTER_2"/>
    <property type="match status" value="1"/>
</dbReference>
<evidence type="ECO:0000256" key="4">
    <source>
        <dbReference type="ARBA" id="ARBA00022840"/>
    </source>
</evidence>
<name>A0AAE7BPF4_9LACO</name>
<comment type="subcellular location">
    <subcellularLocation>
        <location evidence="1">Cell membrane</location>
        <topology evidence="1">Multi-pass membrane protein</topology>
    </subcellularLocation>
</comment>
<keyword evidence="4 7" id="KW-0067">ATP-binding</keyword>
<dbReference type="InterPro" id="IPR027417">
    <property type="entry name" value="P-loop_NTPase"/>
</dbReference>
<dbReference type="InterPro" id="IPR003593">
    <property type="entry name" value="AAA+_ATPase"/>
</dbReference>
<proteinExistence type="predicted"/>
<evidence type="ECO:0000256" key="6">
    <source>
        <dbReference type="ARBA" id="ARBA00023136"/>
    </source>
</evidence>
<evidence type="ECO:0000256" key="1">
    <source>
        <dbReference type="ARBA" id="ARBA00004651"/>
    </source>
</evidence>
<dbReference type="Pfam" id="PF00664">
    <property type="entry name" value="ABC_membrane"/>
    <property type="match status" value="1"/>
</dbReference>
<dbReference type="InterPro" id="IPR036640">
    <property type="entry name" value="ABC1_TM_sf"/>
</dbReference>
<dbReference type="Gene3D" id="1.20.1560.10">
    <property type="entry name" value="ABC transporter type 1, transmembrane domain"/>
    <property type="match status" value="1"/>
</dbReference>
<dbReference type="PANTHER" id="PTHR24221">
    <property type="entry name" value="ATP-BINDING CASSETTE SUB-FAMILY B"/>
    <property type="match status" value="1"/>
</dbReference>
<dbReference type="EMBL" id="CP040852">
    <property type="protein sequence ID" value="QIA89105.1"/>
    <property type="molecule type" value="Genomic_DNA"/>
</dbReference>
<gene>
    <name evidence="7" type="ORF">FEE40_02260</name>
</gene>
<sequence length="530" mass="59326">MTIFTYRRDIMFYKYCSKVKSSLFLVLALVKAFEDVFAAFLVARYINLAQTKNYHELLALTLLAVGGFALFTLLGLGYRKIRASLLKDVNVRFKNDLVAYLLETDNALKLDISYLTNDLKQLETARIEGQLNIVFYSFQFLTSFIAGLVANLLLTFVYALTSLVPAAVQRLFSKKVETSSVAWQKSNSAYTAKIEELLKNLSLIKLYDIRKLFSTKMEKPILNLEEALRKMKLNIGYTTEALVGTSFITMIVVPFLLGIYLIMSGHITVGVFLMIAQLSNNFTSPLLSILETFNTLKTTDTIYQKYLTAKKTKRVLDLPSATDFASLDLNQVSYKELYHELDLSVSKHEKLLWTAPSGFGKTTLFKILLGELTPDTGTYELNGAPVDRASVHAYFAHVAQEPRIFADTLRFNLCLGKDVSKEKLAQVLDLTGLTELVAQRGLDSSLKADGSDLSGGQKQRIELARALLQERQVLLVDEGTSALDPKLSELIHQKAIATFDGTVIEIAHKLSPKEQKLFTKTLALNELNKA</sequence>
<dbReference type="AlphaFoldDB" id="A0AAE7BPF4"/>
<dbReference type="GO" id="GO:0005524">
    <property type="term" value="F:ATP binding"/>
    <property type="evidence" value="ECO:0007669"/>
    <property type="project" value="UniProtKB-KW"/>
</dbReference>
<organism evidence="7 8">
    <name type="scientific">Ligilactobacillus murinus</name>
    <dbReference type="NCBI Taxonomy" id="1622"/>
    <lineage>
        <taxon>Bacteria</taxon>
        <taxon>Bacillati</taxon>
        <taxon>Bacillota</taxon>
        <taxon>Bacilli</taxon>
        <taxon>Lactobacillales</taxon>
        <taxon>Lactobacillaceae</taxon>
        <taxon>Ligilactobacillus</taxon>
    </lineage>
</organism>
<dbReference type="InterPro" id="IPR017871">
    <property type="entry name" value="ABC_transporter-like_CS"/>
</dbReference>
<dbReference type="GO" id="GO:0016887">
    <property type="term" value="F:ATP hydrolysis activity"/>
    <property type="evidence" value="ECO:0007669"/>
    <property type="project" value="InterPro"/>
</dbReference>
<dbReference type="PROSITE" id="PS00211">
    <property type="entry name" value="ABC_TRANSPORTER_1"/>
    <property type="match status" value="1"/>
</dbReference>
<dbReference type="GO" id="GO:0140359">
    <property type="term" value="F:ABC-type transporter activity"/>
    <property type="evidence" value="ECO:0007669"/>
    <property type="project" value="InterPro"/>
</dbReference>
<evidence type="ECO:0000313" key="7">
    <source>
        <dbReference type="EMBL" id="QIA89105.1"/>
    </source>
</evidence>
<evidence type="ECO:0000256" key="5">
    <source>
        <dbReference type="ARBA" id="ARBA00022989"/>
    </source>
</evidence>
<dbReference type="PROSITE" id="PS50929">
    <property type="entry name" value="ABC_TM1F"/>
    <property type="match status" value="1"/>
</dbReference>
<dbReference type="PANTHER" id="PTHR24221:SF654">
    <property type="entry name" value="ATP-BINDING CASSETTE SUB-FAMILY B MEMBER 6"/>
    <property type="match status" value="1"/>
</dbReference>
<protein>
    <submittedName>
        <fullName evidence="7">ABC transporter ATP-binding protein</fullName>
    </submittedName>
</protein>
<evidence type="ECO:0000313" key="8">
    <source>
        <dbReference type="Proteomes" id="UP000463931"/>
    </source>
</evidence>
<keyword evidence="3" id="KW-0547">Nucleotide-binding</keyword>
<dbReference type="CDD" id="cd03228">
    <property type="entry name" value="ABCC_MRP_Like"/>
    <property type="match status" value="1"/>
</dbReference>
<keyword evidence="6" id="KW-0472">Membrane</keyword>
<dbReference type="Pfam" id="PF00005">
    <property type="entry name" value="ABC_tran"/>
    <property type="match status" value="1"/>
</dbReference>
<dbReference type="InterPro" id="IPR003439">
    <property type="entry name" value="ABC_transporter-like_ATP-bd"/>
</dbReference>
<keyword evidence="2" id="KW-0812">Transmembrane</keyword>
<evidence type="ECO:0000256" key="2">
    <source>
        <dbReference type="ARBA" id="ARBA00022692"/>
    </source>
</evidence>
<dbReference type="SMART" id="SM00382">
    <property type="entry name" value="AAA"/>
    <property type="match status" value="1"/>
</dbReference>
<dbReference type="GO" id="GO:0034040">
    <property type="term" value="F:ATPase-coupled lipid transmembrane transporter activity"/>
    <property type="evidence" value="ECO:0007669"/>
    <property type="project" value="TreeGrafter"/>
</dbReference>
<dbReference type="Gene3D" id="3.40.50.300">
    <property type="entry name" value="P-loop containing nucleotide triphosphate hydrolases"/>
    <property type="match status" value="1"/>
</dbReference>
<dbReference type="GO" id="GO:0005886">
    <property type="term" value="C:plasma membrane"/>
    <property type="evidence" value="ECO:0007669"/>
    <property type="project" value="UniProtKB-SubCell"/>
</dbReference>